<keyword evidence="2" id="KW-1185">Reference proteome</keyword>
<proteinExistence type="predicted"/>
<comment type="caution">
    <text evidence="1">The sequence shown here is derived from an EMBL/GenBank/DDBJ whole genome shotgun (WGS) entry which is preliminary data.</text>
</comment>
<accession>A0ABQ8C187</accession>
<dbReference type="EMBL" id="JAGKQM010000009">
    <property type="protein sequence ID" value="KAH0910798.1"/>
    <property type="molecule type" value="Genomic_DNA"/>
</dbReference>
<evidence type="ECO:0000313" key="1">
    <source>
        <dbReference type="EMBL" id="KAH0910798.1"/>
    </source>
</evidence>
<evidence type="ECO:0000313" key="2">
    <source>
        <dbReference type="Proteomes" id="UP000824890"/>
    </source>
</evidence>
<name>A0ABQ8C187_BRANA</name>
<gene>
    <name evidence="1" type="ORF">HID58_034119</name>
</gene>
<protein>
    <submittedName>
        <fullName evidence="1">Uncharacterized protein</fullName>
    </submittedName>
</protein>
<organism evidence="1 2">
    <name type="scientific">Brassica napus</name>
    <name type="common">Rape</name>
    <dbReference type="NCBI Taxonomy" id="3708"/>
    <lineage>
        <taxon>Eukaryota</taxon>
        <taxon>Viridiplantae</taxon>
        <taxon>Streptophyta</taxon>
        <taxon>Embryophyta</taxon>
        <taxon>Tracheophyta</taxon>
        <taxon>Spermatophyta</taxon>
        <taxon>Magnoliopsida</taxon>
        <taxon>eudicotyledons</taxon>
        <taxon>Gunneridae</taxon>
        <taxon>Pentapetalae</taxon>
        <taxon>rosids</taxon>
        <taxon>malvids</taxon>
        <taxon>Brassicales</taxon>
        <taxon>Brassicaceae</taxon>
        <taxon>Brassiceae</taxon>
        <taxon>Brassica</taxon>
    </lineage>
</organism>
<reference evidence="1 2" key="1">
    <citation type="submission" date="2021-05" db="EMBL/GenBank/DDBJ databases">
        <title>Genome Assembly of Synthetic Allotetraploid Brassica napus Reveals Homoeologous Exchanges between Subgenomes.</title>
        <authorList>
            <person name="Davis J.T."/>
        </authorList>
    </citation>
    <scope>NUCLEOTIDE SEQUENCE [LARGE SCALE GENOMIC DNA]</scope>
    <source>
        <strain evidence="2">cv. Da-Ae</strain>
        <tissue evidence="1">Seedling</tissue>
    </source>
</reference>
<sequence length="88" mass="10115">MKPRRRQWRRTILGSIVSYAKKSATRISTGGNSVRKSLKIVVEKEKLKNLKECSDSCSTIFHPEGRFLLDPISLPIRLFLRLINFVNA</sequence>
<dbReference type="Proteomes" id="UP000824890">
    <property type="component" value="Unassembled WGS sequence"/>
</dbReference>